<evidence type="ECO:0000256" key="6">
    <source>
        <dbReference type="ARBA" id="ARBA00022759"/>
    </source>
</evidence>
<protein>
    <recommendedName>
        <fullName evidence="9">Endoribonuclease YbeY</fullName>
        <ecNumber evidence="9">3.1.-.-</ecNumber>
    </recommendedName>
</protein>
<evidence type="ECO:0000256" key="9">
    <source>
        <dbReference type="HAMAP-Rule" id="MF_00009"/>
    </source>
</evidence>
<comment type="similarity">
    <text evidence="1 9">Belongs to the endoribonuclease YbeY family.</text>
</comment>
<dbReference type="EC" id="3.1.-.-" evidence="9"/>
<keyword evidence="3 9" id="KW-0698">rRNA processing</keyword>
<evidence type="ECO:0000313" key="10">
    <source>
        <dbReference type="EMBL" id="MCV3754178.1"/>
    </source>
</evidence>
<dbReference type="InterPro" id="IPR002036">
    <property type="entry name" value="YbeY"/>
</dbReference>
<reference evidence="10 11" key="1">
    <citation type="journal article" date="2020" name="Int. J. Syst. Evol. Microbiol.">
        <title>Ureaplasma miroungigenitalium sp. nov. isolated from northern elephant seals (Mirounga angustirostris) and Ureaplasma zalophigenitalium sp. nov. isolated from California sea lions (Zalophus californianus).</title>
        <authorList>
            <person name="Volokhov D.V."/>
            <person name="Gulland F.M."/>
            <person name="Gao Y."/>
            <person name="Chizhikov V.E."/>
        </authorList>
    </citation>
    <scope>NUCLEOTIDE SEQUENCE [LARGE SCALE GENOMIC DNA]</scope>
    <source>
        <strain evidence="10 11">CSL7644-GEN</strain>
    </source>
</reference>
<dbReference type="Gene3D" id="3.40.390.30">
    <property type="entry name" value="Metalloproteases ('zincins'), catalytic domain"/>
    <property type="match status" value="1"/>
</dbReference>
<evidence type="ECO:0000256" key="7">
    <source>
        <dbReference type="ARBA" id="ARBA00022801"/>
    </source>
</evidence>
<keyword evidence="7 9" id="KW-0378">Hydrolase</keyword>
<organism evidence="10 11">
    <name type="scientific">Ureaplasma zalophigenitalium</name>
    <dbReference type="NCBI Taxonomy" id="907723"/>
    <lineage>
        <taxon>Bacteria</taxon>
        <taxon>Bacillati</taxon>
        <taxon>Mycoplasmatota</taxon>
        <taxon>Mycoplasmoidales</taxon>
        <taxon>Mycoplasmoidaceae</taxon>
        <taxon>Ureaplasma</taxon>
    </lineage>
</organism>
<dbReference type="Proteomes" id="UP001207252">
    <property type="component" value="Unassembled WGS sequence"/>
</dbReference>
<dbReference type="NCBIfam" id="TIGR00043">
    <property type="entry name" value="rRNA maturation RNase YbeY"/>
    <property type="match status" value="1"/>
</dbReference>
<dbReference type="RefSeq" id="WP_263817981.1">
    <property type="nucleotide sequence ID" value="NZ_JAOXHJ010000004.1"/>
</dbReference>
<proteinExistence type="inferred from homology"/>
<evidence type="ECO:0000256" key="4">
    <source>
        <dbReference type="ARBA" id="ARBA00022722"/>
    </source>
</evidence>
<gene>
    <name evidence="9 10" type="primary">ybeY</name>
    <name evidence="10" type="ORF">OF365_02205</name>
</gene>
<sequence length="147" mass="17268">MIYSLYNQSADFNLSKYEPLIKMLIETIEAHLKLPSDRIFELFFVDDDEIREINFNYREKDAITDVVSLESDPSHFSPILGEVYVCVPQTQRQAITYQHSFKRELCFLITHGILHLLGYDHLTTKDEQVMFGLQEEILNKLGITRHE</sequence>
<dbReference type="PANTHER" id="PTHR46986">
    <property type="entry name" value="ENDORIBONUCLEASE YBEY, CHLOROPLASTIC"/>
    <property type="match status" value="1"/>
</dbReference>
<comment type="cofactor">
    <cofactor evidence="9">
        <name>Zn(2+)</name>
        <dbReference type="ChEBI" id="CHEBI:29105"/>
    </cofactor>
    <text evidence="9">Binds 1 zinc ion.</text>
</comment>
<feature type="binding site" evidence="9">
    <location>
        <position position="115"/>
    </location>
    <ligand>
        <name>Zn(2+)</name>
        <dbReference type="ChEBI" id="CHEBI:29105"/>
        <note>catalytic</note>
    </ligand>
</feature>
<dbReference type="HAMAP" id="MF_00009">
    <property type="entry name" value="Endoribonucl_YbeY"/>
    <property type="match status" value="1"/>
</dbReference>
<dbReference type="EMBL" id="JAOXHJ010000004">
    <property type="protein sequence ID" value="MCV3754178.1"/>
    <property type="molecule type" value="Genomic_DNA"/>
</dbReference>
<keyword evidence="9" id="KW-0963">Cytoplasm</keyword>
<comment type="caution">
    <text evidence="10">The sequence shown here is derived from an EMBL/GenBank/DDBJ whole genome shotgun (WGS) entry which is preliminary data.</text>
</comment>
<name>A0ABT3BPJ1_9BACT</name>
<accession>A0ABT3BPJ1</accession>
<evidence type="ECO:0000313" key="11">
    <source>
        <dbReference type="Proteomes" id="UP001207252"/>
    </source>
</evidence>
<keyword evidence="2 9" id="KW-0690">Ribosome biogenesis</keyword>
<dbReference type="PANTHER" id="PTHR46986:SF1">
    <property type="entry name" value="ENDORIBONUCLEASE YBEY, CHLOROPLASTIC"/>
    <property type="match status" value="1"/>
</dbReference>
<comment type="function">
    <text evidence="9">Single strand-specific metallo-endoribonuclease involved in late-stage 70S ribosome quality control and in maturation of the 3' terminus of the 16S rRNA.</text>
</comment>
<dbReference type="InterPro" id="IPR023091">
    <property type="entry name" value="MetalPrtase_cat_dom_sf_prd"/>
</dbReference>
<feature type="binding site" evidence="9">
    <location>
        <position position="121"/>
    </location>
    <ligand>
        <name>Zn(2+)</name>
        <dbReference type="ChEBI" id="CHEBI:29105"/>
        <note>catalytic</note>
    </ligand>
</feature>
<feature type="binding site" evidence="9">
    <location>
        <position position="111"/>
    </location>
    <ligand>
        <name>Zn(2+)</name>
        <dbReference type="ChEBI" id="CHEBI:29105"/>
        <note>catalytic</note>
    </ligand>
</feature>
<keyword evidence="11" id="KW-1185">Reference proteome</keyword>
<dbReference type="SUPFAM" id="SSF55486">
    <property type="entry name" value="Metalloproteases ('zincins'), catalytic domain"/>
    <property type="match status" value="1"/>
</dbReference>
<keyword evidence="8 9" id="KW-0862">Zinc</keyword>
<evidence type="ECO:0000256" key="5">
    <source>
        <dbReference type="ARBA" id="ARBA00022723"/>
    </source>
</evidence>
<evidence type="ECO:0000256" key="8">
    <source>
        <dbReference type="ARBA" id="ARBA00022833"/>
    </source>
</evidence>
<dbReference type="InterPro" id="IPR020549">
    <property type="entry name" value="YbeY_CS"/>
</dbReference>
<keyword evidence="5 9" id="KW-0479">Metal-binding</keyword>
<evidence type="ECO:0000256" key="2">
    <source>
        <dbReference type="ARBA" id="ARBA00022517"/>
    </source>
</evidence>
<evidence type="ECO:0000256" key="1">
    <source>
        <dbReference type="ARBA" id="ARBA00010875"/>
    </source>
</evidence>
<dbReference type="Pfam" id="PF02130">
    <property type="entry name" value="YbeY"/>
    <property type="match status" value="1"/>
</dbReference>
<keyword evidence="6 9" id="KW-0255">Endonuclease</keyword>
<dbReference type="PROSITE" id="PS01306">
    <property type="entry name" value="UPF0054"/>
    <property type="match status" value="1"/>
</dbReference>
<evidence type="ECO:0000256" key="3">
    <source>
        <dbReference type="ARBA" id="ARBA00022552"/>
    </source>
</evidence>
<keyword evidence="4 9" id="KW-0540">Nuclease</keyword>
<comment type="subcellular location">
    <subcellularLocation>
        <location evidence="9">Cytoplasm</location>
    </subcellularLocation>
</comment>